<evidence type="ECO:0000256" key="1">
    <source>
        <dbReference type="ARBA" id="ARBA00004328"/>
    </source>
</evidence>
<dbReference type="GO" id="GO:0019058">
    <property type="term" value="P:viral life cycle"/>
    <property type="evidence" value="ECO:0007669"/>
    <property type="project" value="UniProtKB-ARBA"/>
</dbReference>
<protein>
    <submittedName>
        <fullName evidence="3">Particle-associated lyase</fullName>
    </submittedName>
</protein>
<dbReference type="GO" id="GO:0044423">
    <property type="term" value="C:virion component"/>
    <property type="evidence" value="ECO:0007669"/>
    <property type="project" value="UniProtKB-KW"/>
</dbReference>
<dbReference type="SUPFAM" id="SSF51126">
    <property type="entry name" value="Pectin lyase-like"/>
    <property type="match status" value="1"/>
</dbReference>
<reference evidence="3" key="1">
    <citation type="journal article" date="2024" name="J. Gen. Virol.">
        <title>Novel phages of Pseudomonas syringae unveil numerous potential auxiliary metabolic genes.</title>
        <authorList>
            <person name="Feltin C."/>
            <person name="Garneau J.R."/>
            <person name="Morris C.E."/>
            <person name="Berard A."/>
            <person name="Torres-Barcelo C."/>
        </authorList>
    </citation>
    <scope>NUCLEOTIDE SEQUENCE</scope>
</reference>
<proteinExistence type="predicted"/>
<organism evidence="3">
    <name type="scientific">Pseudomonas phage Nican01</name>
    <dbReference type="NCBI Taxonomy" id="3138540"/>
    <lineage>
        <taxon>Viruses</taxon>
        <taxon>Duplodnaviria</taxon>
        <taxon>Heunggongvirae</taxon>
        <taxon>Uroviricota</taxon>
        <taxon>Caudoviricetes</taxon>
        <taxon>Nickievirus</taxon>
    </lineage>
</organism>
<dbReference type="GO" id="GO:0016829">
    <property type="term" value="F:lyase activity"/>
    <property type="evidence" value="ECO:0007669"/>
    <property type="project" value="UniProtKB-KW"/>
</dbReference>
<name>A0AAU6W115_9CAUD</name>
<gene>
    <name evidence="3" type="ORF">Nican01_00025</name>
</gene>
<evidence type="ECO:0000313" key="3">
    <source>
        <dbReference type="EMBL" id="XAI70038.1"/>
    </source>
</evidence>
<sequence>MAWYNDGTISVTNGSQVVTGVGTQFLSNIRNGAILMVGPKLRVINDIISDTELQLEVPFDGPTQNGIVYEIIRNWQDTSPTELARRIDNFLTDRQRTMDEFVTWVNGTYNGGAARDGKYPLTDRYGTVRLVKSPERMEYETGGTGGGGGGADLSGAGIFLASDYGVMGGLTIDETDNINAALNAVALKGGGKLIVRSHNGTDPIYLNGLVAIESNNVTLEFVSDVVYGSKGWMRISGGLAEIRRPGQIELLKLRLNSYANDDGYMVLPMRENNGSFLRVGDRITVRGENDRNGKVLEKQVTIVKQIVGDDVICADEPDYTFKPTYPDSEYPEDLTTGTTISISVYSAMTGNTKNTDVIPVVDSTGFFAGDLVYVSDSRTERDMMQTVPPANLLSAANMEICRIAAVEGNNLRLERAIRREYLTAWAGGVVKMDAIKNSHIKLRNVSWIGIQPDRKAHGAAINYGWACTVRVDDMQGRGGRKGIGVRVAYAYDCHVVDSKVYDAYSFLSAEGYGISLYYSTMCSIRNCNASGNRHNYLLQTVTSCDVFDNNSNDDYISGIDLHGAGSVDCRVMRNRVSRSKSYADGVTNGGAIRNGNTAHTIGDHRTVIADNYIEGYLDVKCAAIDVSPASKDVIIRNNDIVDCAVGFRHYRINSSILPAQHTNRVTVEYNNFTRVAAPFDVNNYANSIFDELIMIGNKSIENSTHFVVKNVAKVLAMENKIIRPVATAGSFAFEFNGCGNVKAYNNYAGEAARGMNIIACDYAKLVRNMLGDITEGVAVNDGGNNGTLINLQNTDALPSGGSGGAASPAKFTRIMGTLADKVTSTDPVNIDNNVPSIANGLTAVQGAVNVKIGSLIEVYAVAPYVSLGGATGPVTAHLWADGVRVASSVDRLTASTGAENTGGKDFVLVANFIATEEVLDLILKIGPNSNSNTIMLNSKFGGGSQPYILVKEFPQ</sequence>
<accession>A0AAU6W115</accession>
<comment type="subcellular location">
    <subcellularLocation>
        <location evidence="1">Virion</location>
    </subcellularLocation>
</comment>
<evidence type="ECO:0000256" key="2">
    <source>
        <dbReference type="ARBA" id="ARBA00022844"/>
    </source>
</evidence>
<keyword evidence="3" id="KW-0456">Lyase</keyword>
<keyword evidence="2" id="KW-0946">Virion</keyword>
<dbReference type="InterPro" id="IPR011050">
    <property type="entry name" value="Pectin_lyase_fold/virulence"/>
</dbReference>
<dbReference type="GO" id="GO:0051701">
    <property type="term" value="P:biological process involved in interaction with host"/>
    <property type="evidence" value="ECO:0007669"/>
    <property type="project" value="UniProtKB-ARBA"/>
</dbReference>
<dbReference type="EMBL" id="PP179318">
    <property type="protein sequence ID" value="XAI70038.1"/>
    <property type="molecule type" value="Genomic_DNA"/>
</dbReference>